<comment type="caution">
    <text evidence="2">The sequence shown here is derived from an EMBL/GenBank/DDBJ whole genome shotgun (WGS) entry which is preliminary data.</text>
</comment>
<protein>
    <submittedName>
        <fullName evidence="2">Uncharacterized protein</fullName>
    </submittedName>
</protein>
<accession>A0ABR1J4B8</accession>
<reference evidence="2 3" key="1">
    <citation type="submission" date="2024-01" db="EMBL/GenBank/DDBJ databases">
        <title>A draft genome for the cacao thread blight pathogen Marasmiellus scandens.</title>
        <authorList>
            <person name="Baruah I.K."/>
            <person name="Leung J."/>
            <person name="Bukari Y."/>
            <person name="Amoako-Attah I."/>
            <person name="Meinhardt L.W."/>
            <person name="Bailey B.A."/>
            <person name="Cohen S.P."/>
        </authorList>
    </citation>
    <scope>NUCLEOTIDE SEQUENCE [LARGE SCALE GENOMIC DNA]</scope>
    <source>
        <strain evidence="2 3">GH-19</strain>
    </source>
</reference>
<proteinExistence type="predicted"/>
<organism evidence="2 3">
    <name type="scientific">Marasmiellus scandens</name>
    <dbReference type="NCBI Taxonomy" id="2682957"/>
    <lineage>
        <taxon>Eukaryota</taxon>
        <taxon>Fungi</taxon>
        <taxon>Dikarya</taxon>
        <taxon>Basidiomycota</taxon>
        <taxon>Agaricomycotina</taxon>
        <taxon>Agaricomycetes</taxon>
        <taxon>Agaricomycetidae</taxon>
        <taxon>Agaricales</taxon>
        <taxon>Marasmiineae</taxon>
        <taxon>Omphalotaceae</taxon>
        <taxon>Marasmiellus</taxon>
    </lineage>
</organism>
<evidence type="ECO:0000313" key="3">
    <source>
        <dbReference type="Proteomes" id="UP001498398"/>
    </source>
</evidence>
<evidence type="ECO:0000256" key="1">
    <source>
        <dbReference type="SAM" id="MobiDB-lite"/>
    </source>
</evidence>
<feature type="compositionally biased region" description="Low complexity" evidence="1">
    <location>
        <begin position="311"/>
        <end position="322"/>
    </location>
</feature>
<feature type="region of interest" description="Disordered" evidence="1">
    <location>
        <begin position="289"/>
        <end position="330"/>
    </location>
</feature>
<evidence type="ECO:0000313" key="2">
    <source>
        <dbReference type="EMBL" id="KAK7445741.1"/>
    </source>
</evidence>
<keyword evidence="3" id="KW-1185">Reference proteome</keyword>
<name>A0ABR1J4B8_9AGAR</name>
<sequence>MTSLLVRHSLRSISTSSASAARISCARANGRIRTRALHSSSVVLKKKQAAAATFEDDLFGEAEEVDDLFSETPQPKKAAARTAETESAVPALYKKLSVEEKTKRFDDLYAKMEAYLDKGLVGKARRRTPPIRHSVWTHMLQLATQKDQLERMAGMFGRWKDVTGSGLDEQFAELFVDRCTQLHCQHLALRVFGDHAKYSLPLSLSAARALLHSLHMLPPHGLNTGSRDSDLSFDASQGDNATPTTLSDVMAAAALYRVYNLKPIVSDLPSCAMVIAACLRHVYPARPPPTKGDAQAETASPATEGAEAVDATAATSEGTSTSPQKLPKNSKHALSVVDALLPQLKDLLNRSPPAKWAPLKDPKERNRVMVSKVLAKKANGTVKVLERTKVRQRERDWVRWCLRKVDLLMRKRNQGGASSGVKGESTATEISEDGRLVWLKEWRVKAGHVRTAEAV</sequence>
<dbReference type="EMBL" id="JBANRG010000046">
    <property type="protein sequence ID" value="KAK7445741.1"/>
    <property type="molecule type" value="Genomic_DNA"/>
</dbReference>
<dbReference type="Proteomes" id="UP001498398">
    <property type="component" value="Unassembled WGS sequence"/>
</dbReference>
<gene>
    <name evidence="2" type="ORF">VKT23_014736</name>
</gene>